<organism evidence="1 2">
    <name type="scientific">Racocetra fulgida</name>
    <dbReference type="NCBI Taxonomy" id="60492"/>
    <lineage>
        <taxon>Eukaryota</taxon>
        <taxon>Fungi</taxon>
        <taxon>Fungi incertae sedis</taxon>
        <taxon>Mucoromycota</taxon>
        <taxon>Glomeromycotina</taxon>
        <taxon>Glomeromycetes</taxon>
        <taxon>Diversisporales</taxon>
        <taxon>Gigasporaceae</taxon>
        <taxon>Racocetra</taxon>
    </lineage>
</organism>
<evidence type="ECO:0000313" key="2">
    <source>
        <dbReference type="Proteomes" id="UP000789396"/>
    </source>
</evidence>
<keyword evidence="2" id="KW-1185">Reference proteome</keyword>
<proteinExistence type="predicted"/>
<dbReference type="EMBL" id="CAJVPZ010000103">
    <property type="protein sequence ID" value="CAG8453108.1"/>
    <property type="molecule type" value="Genomic_DNA"/>
</dbReference>
<gene>
    <name evidence="1" type="ORF">RFULGI_LOCUS330</name>
</gene>
<protein>
    <submittedName>
        <fullName evidence="1">10884_t:CDS:1</fullName>
    </submittedName>
</protein>
<evidence type="ECO:0000313" key="1">
    <source>
        <dbReference type="EMBL" id="CAG8453108.1"/>
    </source>
</evidence>
<dbReference type="AlphaFoldDB" id="A0A9N8VF74"/>
<sequence>MSPVKMDNASVFALLIKDNAAVIAPVKTDNASVFALLIKHNAAVIA</sequence>
<accession>A0A9N8VF74</accession>
<comment type="caution">
    <text evidence="1">The sequence shown here is derived from an EMBL/GenBank/DDBJ whole genome shotgun (WGS) entry which is preliminary data.</text>
</comment>
<reference evidence="1" key="1">
    <citation type="submission" date="2021-06" db="EMBL/GenBank/DDBJ databases">
        <authorList>
            <person name="Kallberg Y."/>
            <person name="Tangrot J."/>
            <person name="Rosling A."/>
        </authorList>
    </citation>
    <scope>NUCLEOTIDE SEQUENCE</scope>
    <source>
        <strain evidence="1">IN212</strain>
    </source>
</reference>
<dbReference type="Proteomes" id="UP000789396">
    <property type="component" value="Unassembled WGS sequence"/>
</dbReference>
<name>A0A9N8VF74_9GLOM</name>